<proteinExistence type="predicted"/>
<evidence type="ECO:0000313" key="2">
    <source>
        <dbReference type="Proteomes" id="UP001732700"/>
    </source>
</evidence>
<keyword evidence="2" id="KW-1185">Reference proteome</keyword>
<dbReference type="Proteomes" id="UP001732700">
    <property type="component" value="Chromosome 1D"/>
</dbReference>
<reference evidence="1" key="2">
    <citation type="submission" date="2025-09" db="UniProtKB">
        <authorList>
            <consortium name="EnsemblPlants"/>
        </authorList>
    </citation>
    <scope>IDENTIFICATION</scope>
</reference>
<sequence>MTSVRFVSEHGLHTTLVPRLSRTAAAELITLMVDISSVHLSPESPDTCLCRFTNKELSNKSFYAHAFRHLQIDVQASWVWGNAAPLQCKIFCWLACRHHLSTNERRFRHQLSPSVACPSCTMDEASDHLLITCHRAYDIWSFFFPPAGGPIPCTLGEISMAYCRSFEETTICVAILWNIWKRRNTLVFNGVDEPPLAAIKRCTEDVRLWAHRCKRASSASQLNL</sequence>
<accession>A0ACD5TV25</accession>
<organism evidence="1 2">
    <name type="scientific">Avena sativa</name>
    <name type="common">Oat</name>
    <dbReference type="NCBI Taxonomy" id="4498"/>
    <lineage>
        <taxon>Eukaryota</taxon>
        <taxon>Viridiplantae</taxon>
        <taxon>Streptophyta</taxon>
        <taxon>Embryophyta</taxon>
        <taxon>Tracheophyta</taxon>
        <taxon>Spermatophyta</taxon>
        <taxon>Magnoliopsida</taxon>
        <taxon>Liliopsida</taxon>
        <taxon>Poales</taxon>
        <taxon>Poaceae</taxon>
        <taxon>BOP clade</taxon>
        <taxon>Pooideae</taxon>
        <taxon>Poodae</taxon>
        <taxon>Poeae</taxon>
        <taxon>Poeae Chloroplast Group 1 (Aveneae type)</taxon>
        <taxon>Aveninae</taxon>
        <taxon>Avena</taxon>
    </lineage>
</organism>
<reference evidence="1" key="1">
    <citation type="submission" date="2021-05" db="EMBL/GenBank/DDBJ databases">
        <authorList>
            <person name="Scholz U."/>
            <person name="Mascher M."/>
            <person name="Fiebig A."/>
        </authorList>
    </citation>
    <scope>NUCLEOTIDE SEQUENCE [LARGE SCALE GENOMIC DNA]</scope>
</reference>
<name>A0ACD5TV25_AVESA</name>
<protein>
    <submittedName>
        <fullName evidence="1">Uncharacterized protein</fullName>
    </submittedName>
</protein>
<evidence type="ECO:0000313" key="1">
    <source>
        <dbReference type="EnsemblPlants" id="AVESA.00010b.r2.1DG0129660.1.CDS.1"/>
    </source>
</evidence>
<dbReference type="EnsemblPlants" id="AVESA.00010b.r2.1DG0129660.1">
    <property type="protein sequence ID" value="AVESA.00010b.r2.1DG0129660.1.CDS.1"/>
    <property type="gene ID" value="AVESA.00010b.r2.1DG0129660"/>
</dbReference>